<comment type="caution">
    <text evidence="2">The sequence shown here is derived from an EMBL/GenBank/DDBJ whole genome shotgun (WGS) entry which is preliminary data.</text>
</comment>
<reference evidence="2" key="1">
    <citation type="submission" date="2020-11" db="EMBL/GenBank/DDBJ databases">
        <authorList>
            <consortium name="DOE Joint Genome Institute"/>
            <person name="Ahrendt S."/>
            <person name="Riley R."/>
            <person name="Andreopoulos W."/>
            <person name="Labutti K."/>
            <person name="Pangilinan J."/>
            <person name="Ruiz-Duenas F.J."/>
            <person name="Barrasa J.M."/>
            <person name="Sanchez-Garcia M."/>
            <person name="Camarero S."/>
            <person name="Miyauchi S."/>
            <person name="Serrano A."/>
            <person name="Linde D."/>
            <person name="Babiker R."/>
            <person name="Drula E."/>
            <person name="Ayuso-Fernandez I."/>
            <person name="Pacheco R."/>
            <person name="Padilla G."/>
            <person name="Ferreira P."/>
            <person name="Barriuso J."/>
            <person name="Kellner H."/>
            <person name="Castanera R."/>
            <person name="Alfaro M."/>
            <person name="Ramirez L."/>
            <person name="Pisabarro A.G."/>
            <person name="Kuo A."/>
            <person name="Tritt A."/>
            <person name="Lipzen A."/>
            <person name="He G."/>
            <person name="Yan M."/>
            <person name="Ng V."/>
            <person name="Cullen D."/>
            <person name="Martin F."/>
            <person name="Rosso M.-N."/>
            <person name="Henrissat B."/>
            <person name="Hibbett D."/>
            <person name="Martinez A.T."/>
            <person name="Grigoriev I.V."/>
        </authorList>
    </citation>
    <scope>NUCLEOTIDE SEQUENCE</scope>
    <source>
        <strain evidence="2">CBS 506.95</strain>
    </source>
</reference>
<feature type="compositionally biased region" description="Basic residues" evidence="1">
    <location>
        <begin position="34"/>
        <end position="45"/>
    </location>
</feature>
<accession>A0A9P6JVS9</accession>
<evidence type="ECO:0000313" key="2">
    <source>
        <dbReference type="EMBL" id="KAF9535802.1"/>
    </source>
</evidence>
<evidence type="ECO:0000313" key="3">
    <source>
        <dbReference type="Proteomes" id="UP000807306"/>
    </source>
</evidence>
<keyword evidence="3" id="KW-1185">Reference proteome</keyword>
<dbReference type="Proteomes" id="UP000807306">
    <property type="component" value="Unassembled WGS sequence"/>
</dbReference>
<name>A0A9P6JVS9_9AGAR</name>
<gene>
    <name evidence="2" type="ORF">CPB83DRAFT_35497</name>
</gene>
<protein>
    <submittedName>
        <fullName evidence="2">Uncharacterized protein</fullName>
    </submittedName>
</protein>
<dbReference type="AlphaFoldDB" id="A0A9P6JVS9"/>
<dbReference type="EMBL" id="MU157824">
    <property type="protein sequence ID" value="KAF9535802.1"/>
    <property type="molecule type" value="Genomic_DNA"/>
</dbReference>
<feature type="region of interest" description="Disordered" evidence="1">
    <location>
        <begin position="23"/>
        <end position="45"/>
    </location>
</feature>
<evidence type="ECO:0000256" key="1">
    <source>
        <dbReference type="SAM" id="MobiDB-lite"/>
    </source>
</evidence>
<proteinExistence type="predicted"/>
<dbReference type="OrthoDB" id="2637024at2759"/>
<organism evidence="2 3">
    <name type="scientific">Crepidotus variabilis</name>
    <dbReference type="NCBI Taxonomy" id="179855"/>
    <lineage>
        <taxon>Eukaryota</taxon>
        <taxon>Fungi</taxon>
        <taxon>Dikarya</taxon>
        <taxon>Basidiomycota</taxon>
        <taxon>Agaricomycotina</taxon>
        <taxon>Agaricomycetes</taxon>
        <taxon>Agaricomycetidae</taxon>
        <taxon>Agaricales</taxon>
        <taxon>Agaricineae</taxon>
        <taxon>Crepidotaceae</taxon>
        <taxon>Crepidotus</taxon>
    </lineage>
</organism>
<sequence length="140" mass="16096">MSLQVVQIDPADALFTPTSLEHLPNYEEATGQAPRRKSPNGRLPPFKRCRSARYHPYKRFLVDTADEIDSFIDTIFDPEQQALDVPPALPDRQRAYPLLLDYETMIDQRIRIILMAERAQQLDDALIANDFLASFTGTRY</sequence>